<keyword evidence="4 6" id="KW-1133">Transmembrane helix</keyword>
<evidence type="ECO:0000256" key="6">
    <source>
        <dbReference type="SAM" id="Phobius"/>
    </source>
</evidence>
<dbReference type="InterPro" id="IPR037185">
    <property type="entry name" value="EmrE-like"/>
</dbReference>
<evidence type="ECO:0000256" key="3">
    <source>
        <dbReference type="ARBA" id="ARBA00022692"/>
    </source>
</evidence>
<feature type="transmembrane region" description="Helical" evidence="6">
    <location>
        <begin position="193"/>
        <end position="215"/>
    </location>
</feature>
<dbReference type="PANTHER" id="PTHR42920">
    <property type="entry name" value="OS03G0707200 PROTEIN-RELATED"/>
    <property type="match status" value="1"/>
</dbReference>
<keyword evidence="5 6" id="KW-0472">Membrane</keyword>
<evidence type="ECO:0000313" key="9">
    <source>
        <dbReference type="EMBL" id="CAB4851790.1"/>
    </source>
</evidence>
<dbReference type="EMBL" id="CAEZYR010000184">
    <property type="protein sequence ID" value="CAB4771297.1"/>
    <property type="molecule type" value="Genomic_DNA"/>
</dbReference>
<name>A0A6J7C2G0_9ZZZZ</name>
<evidence type="ECO:0000259" key="7">
    <source>
        <dbReference type="Pfam" id="PF00892"/>
    </source>
</evidence>
<evidence type="ECO:0000256" key="5">
    <source>
        <dbReference type="ARBA" id="ARBA00023136"/>
    </source>
</evidence>
<evidence type="ECO:0000256" key="1">
    <source>
        <dbReference type="ARBA" id="ARBA00004651"/>
    </source>
</evidence>
<feature type="transmembrane region" description="Helical" evidence="6">
    <location>
        <begin position="107"/>
        <end position="126"/>
    </location>
</feature>
<feature type="transmembrane region" description="Helical" evidence="6">
    <location>
        <begin position="235"/>
        <end position="256"/>
    </location>
</feature>
<keyword evidence="3 6" id="KW-0812">Transmembrane</keyword>
<evidence type="ECO:0000256" key="2">
    <source>
        <dbReference type="ARBA" id="ARBA00022475"/>
    </source>
</evidence>
<feature type="domain" description="EamA" evidence="7">
    <location>
        <begin position="18"/>
        <end position="151"/>
    </location>
</feature>
<feature type="transmembrane region" description="Helical" evidence="6">
    <location>
        <begin position="164"/>
        <end position="181"/>
    </location>
</feature>
<dbReference type="GO" id="GO:0005886">
    <property type="term" value="C:plasma membrane"/>
    <property type="evidence" value="ECO:0007669"/>
    <property type="project" value="UniProtKB-SubCell"/>
</dbReference>
<gene>
    <name evidence="8" type="ORF">UFOPK2754_03107</name>
    <name evidence="9" type="ORF">UFOPK3268_01358</name>
</gene>
<dbReference type="PANTHER" id="PTHR42920:SF11">
    <property type="entry name" value="INNER MEMBRANE PROTEIN YTFF"/>
    <property type="match status" value="1"/>
</dbReference>
<reference evidence="9" key="1">
    <citation type="submission" date="2020-05" db="EMBL/GenBank/DDBJ databases">
        <authorList>
            <person name="Chiriac C."/>
            <person name="Salcher M."/>
            <person name="Ghai R."/>
            <person name="Kavagutti S V."/>
        </authorList>
    </citation>
    <scope>NUCLEOTIDE SEQUENCE</scope>
</reference>
<dbReference type="InterPro" id="IPR051258">
    <property type="entry name" value="Diverse_Substrate_Transporter"/>
</dbReference>
<proteinExistence type="predicted"/>
<organism evidence="9">
    <name type="scientific">freshwater metagenome</name>
    <dbReference type="NCBI Taxonomy" id="449393"/>
    <lineage>
        <taxon>unclassified sequences</taxon>
        <taxon>metagenomes</taxon>
        <taxon>ecological metagenomes</taxon>
    </lineage>
</organism>
<dbReference type="EMBL" id="CAFBIZ010000195">
    <property type="protein sequence ID" value="CAB4851790.1"/>
    <property type="molecule type" value="Genomic_DNA"/>
</dbReference>
<feature type="transmembrane region" description="Helical" evidence="6">
    <location>
        <begin position="20"/>
        <end position="41"/>
    </location>
</feature>
<dbReference type="SUPFAM" id="SSF103481">
    <property type="entry name" value="Multidrug resistance efflux transporter EmrE"/>
    <property type="match status" value="2"/>
</dbReference>
<keyword evidence="2" id="KW-1003">Cell membrane</keyword>
<feature type="transmembrane region" description="Helical" evidence="6">
    <location>
        <begin position="268"/>
        <end position="287"/>
    </location>
</feature>
<feature type="transmembrane region" description="Helical" evidence="6">
    <location>
        <begin position="138"/>
        <end position="158"/>
    </location>
</feature>
<feature type="transmembrane region" description="Helical" evidence="6">
    <location>
        <begin position="81"/>
        <end position="101"/>
    </location>
</feature>
<feature type="transmembrane region" description="Helical" evidence="6">
    <location>
        <begin position="47"/>
        <end position="69"/>
    </location>
</feature>
<dbReference type="Pfam" id="PF00892">
    <property type="entry name" value="EamA"/>
    <property type="match status" value="2"/>
</dbReference>
<evidence type="ECO:0000313" key="8">
    <source>
        <dbReference type="EMBL" id="CAB4771297.1"/>
    </source>
</evidence>
<feature type="domain" description="EamA" evidence="7">
    <location>
        <begin position="164"/>
        <end position="308"/>
    </location>
</feature>
<sequence length="313" mass="33685">MSTLQAPTVTQIDRRPVLGYLTYLTAAVLFASNGTASKYLLINGVPWAQLAQLRVTVAFLLLLLVVAVTRPSTLRLKRSELPRLAVYGVFGVAGMQAMYFISIEHLPIGIALLFEFTAPIMVALWFRFVMHEHVRDRVFVALVLALAGLATVAHVWEGFSLDKVGVLAGLAAAVALALYYVEGERLVVARDPMSLAMWGFGAAAAFWAVAQPWWMFPWGSLSFSSTPFGATGPAIPGWAFAAWMILPGTVIPFALVLHSLRHIRATQASVVGMVEPIVASVIAYLLLGEVLTPVQMAGGVVILAGVLLAETAR</sequence>
<accession>A0A6J7C2G0</accession>
<comment type="subcellular location">
    <subcellularLocation>
        <location evidence="1">Cell membrane</location>
        <topology evidence="1">Multi-pass membrane protein</topology>
    </subcellularLocation>
</comment>
<evidence type="ECO:0000256" key="4">
    <source>
        <dbReference type="ARBA" id="ARBA00022989"/>
    </source>
</evidence>
<protein>
    <submittedName>
        <fullName evidence="9">Unannotated protein</fullName>
    </submittedName>
</protein>
<feature type="transmembrane region" description="Helical" evidence="6">
    <location>
        <begin position="293"/>
        <end position="312"/>
    </location>
</feature>
<dbReference type="AlphaFoldDB" id="A0A6J7C2G0"/>
<dbReference type="InterPro" id="IPR000620">
    <property type="entry name" value="EamA_dom"/>
</dbReference>